<accession>A0ABD2BND9</accession>
<evidence type="ECO:0000313" key="2">
    <source>
        <dbReference type="EMBL" id="KAL2733863.1"/>
    </source>
</evidence>
<dbReference type="EMBL" id="JAUDFV010000074">
    <property type="protein sequence ID" value="KAL2733863.1"/>
    <property type="molecule type" value="Genomic_DNA"/>
</dbReference>
<dbReference type="InterPro" id="IPR044822">
    <property type="entry name" value="Myb_DNA-bind_4"/>
</dbReference>
<gene>
    <name evidence="2" type="ORF">V1478_003561</name>
</gene>
<evidence type="ECO:0000259" key="1">
    <source>
        <dbReference type="Pfam" id="PF13837"/>
    </source>
</evidence>
<dbReference type="Gene3D" id="1.10.10.60">
    <property type="entry name" value="Homeodomain-like"/>
    <property type="match status" value="1"/>
</dbReference>
<sequence>MVDEEFFKTYISSNINLCETREITKEVNDPNIENFTWRNQITKLLLQKYNDRKIKFRDPKIKKKLLWMEIVAEFKIKGYNVNEIILGSKMRNLKQLYKNIKNNKKKIGHCRIT</sequence>
<keyword evidence="3" id="KW-1185">Reference proteome</keyword>
<protein>
    <submittedName>
        <fullName evidence="2">Repetitive organellar protein-like isoform X2</fullName>
    </submittedName>
</protein>
<comment type="caution">
    <text evidence="2">The sequence shown here is derived from an EMBL/GenBank/DDBJ whole genome shotgun (WGS) entry which is preliminary data.</text>
</comment>
<dbReference type="Pfam" id="PF13837">
    <property type="entry name" value="Myb_DNA-bind_4"/>
    <property type="match status" value="1"/>
</dbReference>
<name>A0ABD2BND9_VESSQ</name>
<dbReference type="Proteomes" id="UP001607302">
    <property type="component" value="Unassembled WGS sequence"/>
</dbReference>
<evidence type="ECO:0000313" key="3">
    <source>
        <dbReference type="Proteomes" id="UP001607302"/>
    </source>
</evidence>
<feature type="domain" description="Myb/SANT-like DNA-binding" evidence="1">
    <location>
        <begin position="36"/>
        <end position="106"/>
    </location>
</feature>
<proteinExistence type="predicted"/>
<organism evidence="2 3">
    <name type="scientific">Vespula squamosa</name>
    <name type="common">Southern yellow jacket</name>
    <name type="synonym">Wasp</name>
    <dbReference type="NCBI Taxonomy" id="30214"/>
    <lineage>
        <taxon>Eukaryota</taxon>
        <taxon>Metazoa</taxon>
        <taxon>Ecdysozoa</taxon>
        <taxon>Arthropoda</taxon>
        <taxon>Hexapoda</taxon>
        <taxon>Insecta</taxon>
        <taxon>Pterygota</taxon>
        <taxon>Neoptera</taxon>
        <taxon>Endopterygota</taxon>
        <taxon>Hymenoptera</taxon>
        <taxon>Apocrita</taxon>
        <taxon>Aculeata</taxon>
        <taxon>Vespoidea</taxon>
        <taxon>Vespidae</taxon>
        <taxon>Vespinae</taxon>
        <taxon>Vespula</taxon>
    </lineage>
</organism>
<reference evidence="2 3" key="1">
    <citation type="journal article" date="2024" name="Ann. Entomol. Soc. Am.">
        <title>Genomic analyses of the southern and eastern yellowjacket wasps (Hymenoptera: Vespidae) reveal evolutionary signatures of social life.</title>
        <authorList>
            <person name="Catto M.A."/>
            <person name="Caine P.B."/>
            <person name="Orr S.E."/>
            <person name="Hunt B.G."/>
            <person name="Goodisman M.A.D."/>
        </authorList>
    </citation>
    <scope>NUCLEOTIDE SEQUENCE [LARGE SCALE GENOMIC DNA]</scope>
    <source>
        <strain evidence="2">233</strain>
        <tissue evidence="2">Head and thorax</tissue>
    </source>
</reference>
<dbReference type="AlphaFoldDB" id="A0ABD2BND9"/>